<evidence type="ECO:0000313" key="13">
    <source>
        <dbReference type="Proteomes" id="UP000076481"/>
    </source>
</evidence>
<organism evidence="12 13">
    <name type="scientific">Pelodictyon luteolum</name>
    <dbReference type="NCBI Taxonomy" id="1100"/>
    <lineage>
        <taxon>Bacteria</taxon>
        <taxon>Pseudomonadati</taxon>
        <taxon>Chlorobiota</taxon>
        <taxon>Chlorobiia</taxon>
        <taxon>Chlorobiales</taxon>
        <taxon>Chlorobiaceae</taxon>
        <taxon>Chlorobium/Pelodictyon group</taxon>
        <taxon>Pelodictyon</taxon>
    </lineage>
</organism>
<dbReference type="GO" id="GO:0051539">
    <property type="term" value="F:4 iron, 4 sulfur cluster binding"/>
    <property type="evidence" value="ECO:0007669"/>
    <property type="project" value="UniProtKB-UniRule"/>
</dbReference>
<evidence type="ECO:0000256" key="1">
    <source>
        <dbReference type="ARBA" id="ARBA00001966"/>
    </source>
</evidence>
<protein>
    <recommendedName>
        <fullName evidence="3 10">Heme chaperone HemW</fullName>
    </recommendedName>
</protein>
<gene>
    <name evidence="12" type="ORF">A3K90_01305</name>
</gene>
<dbReference type="GO" id="GO:0004109">
    <property type="term" value="F:coproporphyrinogen oxidase activity"/>
    <property type="evidence" value="ECO:0007669"/>
    <property type="project" value="InterPro"/>
</dbReference>
<dbReference type="InterPro" id="IPR034505">
    <property type="entry name" value="Coproporphyrinogen-III_oxidase"/>
</dbReference>
<evidence type="ECO:0000256" key="8">
    <source>
        <dbReference type="ARBA" id="ARBA00023014"/>
    </source>
</evidence>
<dbReference type="PANTHER" id="PTHR13932">
    <property type="entry name" value="COPROPORPHYRINIGEN III OXIDASE"/>
    <property type="match status" value="1"/>
</dbReference>
<dbReference type="PANTHER" id="PTHR13932:SF5">
    <property type="entry name" value="RADICAL S-ADENOSYL METHIONINE DOMAIN-CONTAINING PROTEIN 1, MITOCHONDRIAL"/>
    <property type="match status" value="1"/>
</dbReference>
<sequence length="371" mass="40888">MLSLYVHIPFCRKRCPYCDFYLVSGTGLLEAFFLALEKETAAKADHFKGQSIGAIHFGGGTPSLAPARFLGRWLEQVSSLASFEDGIEIALEANPEDAAALRELRQAGITRLSLGVQSFFAPKLRALGREHSPLDGADAVRAAAGLFESLSVDLICGVPGEDLPAWQSDLDTAISLAPHHISVYMLSVEPKTILHRDVQSGRVSVPGDALQADCYRYAQEVLPAAGFAQYEISNFALPAHQSRYNLASWEREPYIGFGPSAHSFMRSPSGEVRMANTPSLSDYLLRPESAEGFCEVLGERERFIEEVFLTLRINRGLDVGFLRKAHKLGHRLSEAVAQFKAKGWMREEGGKLYLTDEGFLFADLMAEEFIP</sequence>
<keyword evidence="5 10" id="KW-0949">S-adenosyl-L-methionine</keyword>
<keyword evidence="6 10" id="KW-0479">Metal-binding</keyword>
<evidence type="ECO:0000256" key="5">
    <source>
        <dbReference type="ARBA" id="ARBA00022691"/>
    </source>
</evidence>
<keyword evidence="9 10" id="KW-0143">Chaperone</keyword>
<reference evidence="12 13" key="1">
    <citation type="submission" date="2016-03" db="EMBL/GenBank/DDBJ databases">
        <title>Speciation and ecological success in dimly lit waters: horizontal gene transfer in a green sulfur bacteria bloom unveiled by metagenomic assembly.</title>
        <authorList>
            <person name="Llorens-Mares T."/>
            <person name="Liu Z."/>
            <person name="Allen L.Z."/>
            <person name="Rusch D.B."/>
            <person name="Craig M.T."/>
            <person name="Dupont C.L."/>
            <person name="Bryant D.A."/>
            <person name="Casamayor E.O."/>
        </authorList>
    </citation>
    <scope>NUCLEOTIDE SEQUENCE [LARGE SCALE GENOMIC DNA]</scope>
    <source>
        <strain evidence="12">CIII</strain>
    </source>
</reference>
<feature type="domain" description="Radical SAM core" evidence="11">
    <location>
        <begin position="1"/>
        <end position="228"/>
    </location>
</feature>
<dbReference type="Pfam" id="PF04055">
    <property type="entry name" value="Radical_SAM"/>
    <property type="match status" value="1"/>
</dbReference>
<evidence type="ECO:0000256" key="6">
    <source>
        <dbReference type="ARBA" id="ARBA00022723"/>
    </source>
</evidence>
<keyword evidence="7 10" id="KW-0408">Iron</keyword>
<keyword evidence="4 10" id="KW-0349">Heme</keyword>
<evidence type="ECO:0000256" key="7">
    <source>
        <dbReference type="ARBA" id="ARBA00023004"/>
    </source>
</evidence>
<dbReference type="SMART" id="SM00729">
    <property type="entry name" value="Elp3"/>
    <property type="match status" value="1"/>
</dbReference>
<proteinExistence type="inferred from homology"/>
<dbReference type="InterPro" id="IPR010723">
    <property type="entry name" value="HemN_C"/>
</dbReference>
<evidence type="ECO:0000256" key="9">
    <source>
        <dbReference type="ARBA" id="ARBA00023186"/>
    </source>
</evidence>
<dbReference type="Proteomes" id="UP000076481">
    <property type="component" value="Unassembled WGS sequence"/>
</dbReference>
<evidence type="ECO:0000256" key="3">
    <source>
        <dbReference type="ARBA" id="ARBA00017228"/>
    </source>
</evidence>
<name>A0A165LAP1_PELLU</name>
<comment type="caution">
    <text evidence="12">The sequence shown here is derived from an EMBL/GenBank/DDBJ whole genome shotgun (WGS) entry which is preliminary data.</text>
</comment>
<dbReference type="CDD" id="cd01335">
    <property type="entry name" value="Radical_SAM"/>
    <property type="match status" value="1"/>
</dbReference>
<dbReference type="InterPro" id="IPR058240">
    <property type="entry name" value="rSAM_sf"/>
</dbReference>
<dbReference type="PROSITE" id="PS51918">
    <property type="entry name" value="RADICAL_SAM"/>
    <property type="match status" value="1"/>
</dbReference>
<dbReference type="EMBL" id="LVWG01000034">
    <property type="protein sequence ID" value="KZK73791.1"/>
    <property type="molecule type" value="Genomic_DNA"/>
</dbReference>
<dbReference type="SFLD" id="SFLDF00562">
    <property type="entry name" value="HemN-like__clustered_with_heat"/>
    <property type="match status" value="1"/>
</dbReference>
<dbReference type="GO" id="GO:0005737">
    <property type="term" value="C:cytoplasm"/>
    <property type="evidence" value="ECO:0007669"/>
    <property type="project" value="UniProtKB-SubCell"/>
</dbReference>
<dbReference type="InterPro" id="IPR004559">
    <property type="entry name" value="HemW-like"/>
</dbReference>
<dbReference type="GO" id="GO:0046872">
    <property type="term" value="F:metal ion binding"/>
    <property type="evidence" value="ECO:0007669"/>
    <property type="project" value="UniProtKB-UniRule"/>
</dbReference>
<comment type="function">
    <text evidence="10">Probably acts as a heme chaperone, transferring heme to an unknown acceptor. Binds one molecule of heme per monomer, possibly covalently. Binds 1 [4Fe-4S] cluster. The cluster is coordinated with 3 cysteines and an exchangeable S-adenosyl-L-methionine.</text>
</comment>
<keyword evidence="10" id="KW-0004">4Fe-4S</keyword>
<dbReference type="SUPFAM" id="SSF102114">
    <property type="entry name" value="Radical SAM enzymes"/>
    <property type="match status" value="1"/>
</dbReference>
<keyword evidence="10" id="KW-0963">Cytoplasm</keyword>
<evidence type="ECO:0000256" key="10">
    <source>
        <dbReference type="RuleBase" id="RU364116"/>
    </source>
</evidence>
<evidence type="ECO:0000256" key="4">
    <source>
        <dbReference type="ARBA" id="ARBA00022617"/>
    </source>
</evidence>
<dbReference type="InterPro" id="IPR006638">
    <property type="entry name" value="Elp3/MiaA/NifB-like_rSAM"/>
</dbReference>
<comment type="similarity">
    <text evidence="2">Belongs to the anaerobic coproporphyrinogen-III oxidase family. HemW subfamily.</text>
</comment>
<keyword evidence="8 10" id="KW-0411">Iron-sulfur</keyword>
<dbReference type="AlphaFoldDB" id="A0A165LAP1"/>
<dbReference type="RefSeq" id="WP_303682223.1">
    <property type="nucleotide sequence ID" value="NZ_LVWG01000034.1"/>
</dbReference>
<dbReference type="SFLD" id="SFLDG01065">
    <property type="entry name" value="anaerobic_coproporphyrinogen-I"/>
    <property type="match status" value="1"/>
</dbReference>
<dbReference type="NCBIfam" id="TIGR00539">
    <property type="entry name" value="hemN_rel"/>
    <property type="match status" value="1"/>
</dbReference>
<evidence type="ECO:0000256" key="2">
    <source>
        <dbReference type="ARBA" id="ARBA00006100"/>
    </source>
</evidence>
<dbReference type="Pfam" id="PF06969">
    <property type="entry name" value="HemN_C"/>
    <property type="match status" value="1"/>
</dbReference>
<comment type="subcellular location">
    <subcellularLocation>
        <location evidence="10">Cytoplasm</location>
    </subcellularLocation>
</comment>
<evidence type="ECO:0000259" key="11">
    <source>
        <dbReference type="PROSITE" id="PS51918"/>
    </source>
</evidence>
<dbReference type="Gene3D" id="3.20.20.70">
    <property type="entry name" value="Aldolase class I"/>
    <property type="match status" value="1"/>
</dbReference>
<dbReference type="GO" id="GO:0006779">
    <property type="term" value="P:porphyrin-containing compound biosynthetic process"/>
    <property type="evidence" value="ECO:0007669"/>
    <property type="project" value="InterPro"/>
</dbReference>
<comment type="cofactor">
    <cofactor evidence="1">
        <name>[4Fe-4S] cluster</name>
        <dbReference type="ChEBI" id="CHEBI:49883"/>
    </cofactor>
</comment>
<evidence type="ECO:0000313" key="12">
    <source>
        <dbReference type="EMBL" id="KZK73791.1"/>
    </source>
</evidence>
<dbReference type="SFLD" id="SFLDS00029">
    <property type="entry name" value="Radical_SAM"/>
    <property type="match status" value="1"/>
</dbReference>
<dbReference type="InterPro" id="IPR013785">
    <property type="entry name" value="Aldolase_TIM"/>
</dbReference>
<dbReference type="InterPro" id="IPR007197">
    <property type="entry name" value="rSAM"/>
</dbReference>
<accession>A0A165LAP1</accession>